<comment type="similarity">
    <text evidence="2">Belongs to the mitochondrion-specific ribosomal protein mL50 family.</text>
</comment>
<dbReference type="InterPro" id="IPR018305">
    <property type="entry name" value="Ribosomal_m50"/>
</dbReference>
<keyword evidence="5" id="KW-0687">Ribonucleoprotein</keyword>
<dbReference type="Pfam" id="PF10501">
    <property type="entry name" value="Ribosomal_L50"/>
    <property type="match status" value="1"/>
</dbReference>
<protein>
    <recommendedName>
        <fullName evidence="6">Large ribosomal subunit protein mL50</fullName>
    </recommendedName>
</protein>
<sequence>MNRILRSEGLWHLLGNKFLAKKTHSILCFTCKYRASLFSSFTQQEADAGVPFSEKLRRKIWGTDLPPGQTYPHAQTNNSERTESEKNQSKKLKNKRHSLIAASEGFDQYEPAVTWDGLHQIGGQEEMLVQEWLPGNKFRDSFIPKDVITDTDEITASLHRALVEIFVWHQAGYDLNDIHMTQESCIDLTRNVQITFSNTTGVTLQYPDDHTREKIIDSLKRPKVVEESIAVDKISESDGSEDKSSSTQTETAKTGDSIESPESQDTEVKEPPVDELQSESITKINEKDPLDIKSEPVNYQELVASWETSWMEVPITDPAIKFAVIKRITNLSGIRIPDAAITSMITTRTFLDQIIKPPKSQKLAEFLVQKAELVNLPNVSVHPRRITLRDKETAVGRWKLIEEEFIARDIMPEKES</sequence>
<accession>A0A420H7P0</accession>
<dbReference type="STRING" id="62708.A0A420H7P0"/>
<feature type="region of interest" description="Disordered" evidence="7">
    <location>
        <begin position="230"/>
        <end position="289"/>
    </location>
</feature>
<dbReference type="GO" id="GO:1990904">
    <property type="term" value="C:ribonucleoprotein complex"/>
    <property type="evidence" value="ECO:0007669"/>
    <property type="project" value="UniProtKB-KW"/>
</dbReference>
<evidence type="ECO:0000256" key="7">
    <source>
        <dbReference type="SAM" id="MobiDB-lite"/>
    </source>
</evidence>
<dbReference type="GO" id="GO:0005840">
    <property type="term" value="C:ribosome"/>
    <property type="evidence" value="ECO:0007669"/>
    <property type="project" value="UniProtKB-KW"/>
</dbReference>
<comment type="subcellular location">
    <subcellularLocation>
        <location evidence="1">Mitochondrion</location>
    </subcellularLocation>
</comment>
<feature type="compositionally biased region" description="Basic and acidic residues" evidence="7">
    <location>
        <begin position="233"/>
        <end position="244"/>
    </location>
</feature>
<dbReference type="EMBL" id="MCBQ01021870">
    <property type="protein sequence ID" value="RKF53441.1"/>
    <property type="molecule type" value="Genomic_DNA"/>
</dbReference>
<keyword evidence="4" id="KW-0496">Mitochondrion</keyword>
<evidence type="ECO:0000256" key="5">
    <source>
        <dbReference type="ARBA" id="ARBA00023274"/>
    </source>
</evidence>
<dbReference type="GO" id="GO:0005739">
    <property type="term" value="C:mitochondrion"/>
    <property type="evidence" value="ECO:0007669"/>
    <property type="project" value="UniProtKB-SubCell"/>
</dbReference>
<evidence type="ECO:0000313" key="8">
    <source>
        <dbReference type="EMBL" id="RKF53441.1"/>
    </source>
</evidence>
<feature type="region of interest" description="Disordered" evidence="7">
    <location>
        <begin position="63"/>
        <end position="94"/>
    </location>
</feature>
<keyword evidence="3" id="KW-0689">Ribosomal protein</keyword>
<name>A0A420H7P0_9PEZI</name>
<gene>
    <name evidence="8" type="ORF">GcM3_218020</name>
</gene>
<evidence type="ECO:0000256" key="6">
    <source>
        <dbReference type="ARBA" id="ARBA00035183"/>
    </source>
</evidence>
<reference evidence="8 9" key="1">
    <citation type="journal article" date="2018" name="BMC Genomics">
        <title>Comparative genome analyses reveal sequence features reflecting distinct modes of host-adaptation between dicot and monocot powdery mildew.</title>
        <authorList>
            <person name="Wu Y."/>
            <person name="Ma X."/>
            <person name="Pan Z."/>
            <person name="Kale S.D."/>
            <person name="Song Y."/>
            <person name="King H."/>
            <person name="Zhang Q."/>
            <person name="Presley C."/>
            <person name="Deng X."/>
            <person name="Wei C.I."/>
            <person name="Xiao S."/>
        </authorList>
    </citation>
    <scope>NUCLEOTIDE SEQUENCE [LARGE SCALE GENOMIC DNA]</scope>
    <source>
        <strain evidence="8">UMSG3</strain>
    </source>
</reference>
<evidence type="ECO:0000256" key="2">
    <source>
        <dbReference type="ARBA" id="ARBA00008860"/>
    </source>
</evidence>
<dbReference type="AlphaFoldDB" id="A0A420H7P0"/>
<proteinExistence type="inferred from homology"/>
<keyword evidence="9" id="KW-1185">Reference proteome</keyword>
<dbReference type="Proteomes" id="UP000283383">
    <property type="component" value="Unassembled WGS sequence"/>
</dbReference>
<evidence type="ECO:0000256" key="1">
    <source>
        <dbReference type="ARBA" id="ARBA00004173"/>
    </source>
</evidence>
<evidence type="ECO:0000313" key="9">
    <source>
        <dbReference type="Proteomes" id="UP000283383"/>
    </source>
</evidence>
<evidence type="ECO:0000256" key="3">
    <source>
        <dbReference type="ARBA" id="ARBA00022980"/>
    </source>
</evidence>
<comment type="caution">
    <text evidence="8">The sequence shown here is derived from an EMBL/GenBank/DDBJ whole genome shotgun (WGS) entry which is preliminary data.</text>
</comment>
<organism evidence="8 9">
    <name type="scientific">Golovinomyces cichoracearum</name>
    <dbReference type="NCBI Taxonomy" id="62708"/>
    <lineage>
        <taxon>Eukaryota</taxon>
        <taxon>Fungi</taxon>
        <taxon>Dikarya</taxon>
        <taxon>Ascomycota</taxon>
        <taxon>Pezizomycotina</taxon>
        <taxon>Leotiomycetes</taxon>
        <taxon>Erysiphales</taxon>
        <taxon>Erysiphaceae</taxon>
        <taxon>Golovinomyces</taxon>
    </lineage>
</organism>
<evidence type="ECO:0000256" key="4">
    <source>
        <dbReference type="ARBA" id="ARBA00023128"/>
    </source>
</evidence>